<proteinExistence type="predicted"/>
<name>A0A699I038_TANCI</name>
<accession>A0A699I038</accession>
<protein>
    <recommendedName>
        <fullName evidence="3">Secreted protein</fullName>
    </recommendedName>
</protein>
<evidence type="ECO:0000256" key="1">
    <source>
        <dbReference type="SAM" id="SignalP"/>
    </source>
</evidence>
<organism evidence="2">
    <name type="scientific">Tanacetum cinerariifolium</name>
    <name type="common">Dalmatian daisy</name>
    <name type="synonym">Chrysanthemum cinerariifolium</name>
    <dbReference type="NCBI Taxonomy" id="118510"/>
    <lineage>
        <taxon>Eukaryota</taxon>
        <taxon>Viridiplantae</taxon>
        <taxon>Streptophyta</taxon>
        <taxon>Embryophyta</taxon>
        <taxon>Tracheophyta</taxon>
        <taxon>Spermatophyta</taxon>
        <taxon>Magnoliopsida</taxon>
        <taxon>eudicotyledons</taxon>
        <taxon>Gunneridae</taxon>
        <taxon>Pentapetalae</taxon>
        <taxon>asterids</taxon>
        <taxon>campanulids</taxon>
        <taxon>Asterales</taxon>
        <taxon>Asteraceae</taxon>
        <taxon>Asteroideae</taxon>
        <taxon>Anthemideae</taxon>
        <taxon>Anthemidinae</taxon>
        <taxon>Tanacetum</taxon>
    </lineage>
</organism>
<sequence>MFGHHVTSISIARLHLFLAAFACASLMDKGYWDEEDPFDAQKSFFEKKVWVFRQEERNRNRRSIKNNTTSSGDGF</sequence>
<comment type="caution">
    <text evidence="2">The sequence shown here is derived from an EMBL/GenBank/DDBJ whole genome shotgun (WGS) entry which is preliminary data.</text>
</comment>
<feature type="signal peptide" evidence="1">
    <location>
        <begin position="1"/>
        <end position="24"/>
    </location>
</feature>
<dbReference type="AlphaFoldDB" id="A0A699I038"/>
<evidence type="ECO:0000313" key="2">
    <source>
        <dbReference type="EMBL" id="GEY74158.1"/>
    </source>
</evidence>
<reference evidence="2" key="1">
    <citation type="journal article" date="2019" name="Sci. Rep.">
        <title>Draft genome of Tanacetum cinerariifolium, the natural source of mosquito coil.</title>
        <authorList>
            <person name="Yamashiro T."/>
            <person name="Shiraishi A."/>
            <person name="Satake H."/>
            <person name="Nakayama K."/>
        </authorList>
    </citation>
    <scope>NUCLEOTIDE SEQUENCE</scope>
</reference>
<feature type="chain" id="PRO_5025331619" description="Secreted protein" evidence="1">
    <location>
        <begin position="25"/>
        <end position="75"/>
    </location>
</feature>
<dbReference type="EMBL" id="BKCJ010205291">
    <property type="protein sequence ID" value="GEY74158.1"/>
    <property type="molecule type" value="Genomic_DNA"/>
</dbReference>
<evidence type="ECO:0008006" key="3">
    <source>
        <dbReference type="Google" id="ProtNLM"/>
    </source>
</evidence>
<gene>
    <name evidence="2" type="ORF">Tci_446132</name>
</gene>
<keyword evidence="1" id="KW-0732">Signal</keyword>